<evidence type="ECO:0000313" key="1">
    <source>
        <dbReference type="EMBL" id="KAE9409775.1"/>
    </source>
</evidence>
<gene>
    <name evidence="1" type="ORF">BT96DRAFT_984814</name>
</gene>
<evidence type="ECO:0000313" key="2">
    <source>
        <dbReference type="Proteomes" id="UP000799118"/>
    </source>
</evidence>
<dbReference type="OrthoDB" id="2910058at2759"/>
<keyword evidence="2" id="KW-1185">Reference proteome</keyword>
<dbReference type="SUPFAM" id="SSF52047">
    <property type="entry name" value="RNI-like"/>
    <property type="match status" value="1"/>
</dbReference>
<organism evidence="1 2">
    <name type="scientific">Gymnopus androsaceus JB14</name>
    <dbReference type="NCBI Taxonomy" id="1447944"/>
    <lineage>
        <taxon>Eukaryota</taxon>
        <taxon>Fungi</taxon>
        <taxon>Dikarya</taxon>
        <taxon>Basidiomycota</taxon>
        <taxon>Agaricomycotina</taxon>
        <taxon>Agaricomycetes</taxon>
        <taxon>Agaricomycetidae</taxon>
        <taxon>Agaricales</taxon>
        <taxon>Marasmiineae</taxon>
        <taxon>Omphalotaceae</taxon>
        <taxon>Gymnopus</taxon>
    </lineage>
</organism>
<dbReference type="InterPro" id="IPR032675">
    <property type="entry name" value="LRR_dom_sf"/>
</dbReference>
<reference evidence="1" key="1">
    <citation type="journal article" date="2019" name="Environ. Microbiol.">
        <title>Fungal ecological strategies reflected in gene transcription - a case study of two litter decomposers.</title>
        <authorList>
            <person name="Barbi F."/>
            <person name="Kohler A."/>
            <person name="Barry K."/>
            <person name="Baskaran P."/>
            <person name="Daum C."/>
            <person name="Fauchery L."/>
            <person name="Ihrmark K."/>
            <person name="Kuo A."/>
            <person name="LaButti K."/>
            <person name="Lipzen A."/>
            <person name="Morin E."/>
            <person name="Grigoriev I.V."/>
            <person name="Henrissat B."/>
            <person name="Lindahl B."/>
            <person name="Martin F."/>
        </authorList>
    </citation>
    <scope>NUCLEOTIDE SEQUENCE</scope>
    <source>
        <strain evidence="1">JB14</strain>
    </source>
</reference>
<proteinExistence type="predicted"/>
<accession>A0A6A4IMX1</accession>
<dbReference type="AlphaFoldDB" id="A0A6A4IMX1"/>
<evidence type="ECO:0008006" key="3">
    <source>
        <dbReference type="Google" id="ProtNLM"/>
    </source>
</evidence>
<protein>
    <recommendedName>
        <fullName evidence="3">F-box domain-containing protein</fullName>
    </recommendedName>
</protein>
<dbReference type="Gene3D" id="3.80.10.10">
    <property type="entry name" value="Ribonuclease Inhibitor"/>
    <property type="match status" value="1"/>
</dbReference>
<dbReference type="Proteomes" id="UP000799118">
    <property type="component" value="Unassembled WGS sequence"/>
</dbReference>
<name>A0A6A4IMX1_9AGAR</name>
<sequence>MEASSSLPAYTSLTALGDISFSLFCPNCLSKLDNLDNLGSPPVTGFHHSIASRLRAGFNLPISQGELAQINAFLTDVPETRARYDKAIEETEYLLASLKHARDGLQRRSDNARSLISSHIRKLPLDVLNEIFTFCCSQDEDGDEDGYSLSLKKGSPIFCTTLKLSWVCSFWRAAVRCRPQLWSSLRLSTWVFQSKPESFRILSEYLAFSANYPLNFRFAVENVGLWSSPKVPEATGALLGNSMRWRRATFKIPKTGAKQWFAYLGHFPVLEYLKLPDDIPWSDGLVEFFRTLSICPRLQTFHGSHFSWSRHNADFSHITELSLVSFIGKSLGHLLHRLPVLESLTVKAFQLSEHDADDTWLKRTGYHSSSLSKLSVTTWNLGPDAWRFVRLPRLTEITLITPVTAAFPDEMPSLHGTS</sequence>
<dbReference type="EMBL" id="ML769387">
    <property type="protein sequence ID" value="KAE9409775.1"/>
    <property type="molecule type" value="Genomic_DNA"/>
</dbReference>